<dbReference type="Pfam" id="PF06863">
    <property type="entry name" value="DUF1254"/>
    <property type="match status" value="1"/>
</dbReference>
<evidence type="ECO:0000259" key="2">
    <source>
        <dbReference type="Pfam" id="PF06742"/>
    </source>
</evidence>
<name>A0ABY3QZT7_9BRAD</name>
<feature type="domain" description="DUF1254" evidence="3">
    <location>
        <begin position="110"/>
        <end position="231"/>
    </location>
</feature>
<evidence type="ECO:0000313" key="4">
    <source>
        <dbReference type="EMBL" id="UFW91555.1"/>
    </source>
</evidence>
<keyword evidence="4" id="KW-0614">Plasmid</keyword>
<dbReference type="PANTHER" id="PTHR36509:SF3">
    <property type="entry name" value="SIGNAL PEPTIDE PROTEIN"/>
    <property type="match status" value="1"/>
</dbReference>
<dbReference type="Gene3D" id="2.60.120.600">
    <property type="entry name" value="Domain of unknown function DUF1214, C-terminal domain"/>
    <property type="match status" value="1"/>
</dbReference>
<dbReference type="EMBL" id="CP088101">
    <property type="protein sequence ID" value="UFW91555.1"/>
    <property type="molecule type" value="Genomic_DNA"/>
</dbReference>
<gene>
    <name evidence="4" type="ORF">BjapCC829_46995</name>
</gene>
<dbReference type="SUPFAM" id="SSF160935">
    <property type="entry name" value="VPA0735-like"/>
    <property type="match status" value="1"/>
</dbReference>
<evidence type="ECO:0000256" key="1">
    <source>
        <dbReference type="SAM" id="SignalP"/>
    </source>
</evidence>
<dbReference type="InterPro" id="IPR010679">
    <property type="entry name" value="DUF1254"/>
</dbReference>
<dbReference type="Proteomes" id="UP001430990">
    <property type="component" value="Plasmid pCC829_1"/>
</dbReference>
<keyword evidence="1" id="KW-0732">Signal</keyword>
<feature type="chain" id="PRO_5045228071" evidence="1">
    <location>
        <begin position="26"/>
        <end position="505"/>
    </location>
</feature>
<dbReference type="Pfam" id="PF06742">
    <property type="entry name" value="DUF1214"/>
    <property type="match status" value="1"/>
</dbReference>
<evidence type="ECO:0000259" key="3">
    <source>
        <dbReference type="Pfam" id="PF06863"/>
    </source>
</evidence>
<dbReference type="Gene3D" id="1.10.3360.10">
    <property type="entry name" value="VPA0735-like domain"/>
    <property type="match status" value="1"/>
</dbReference>
<accession>A0ABY3QZT7</accession>
<proteinExistence type="predicted"/>
<dbReference type="InterPro" id="IPR037050">
    <property type="entry name" value="DUF1254_sf"/>
</dbReference>
<dbReference type="InterPro" id="IPR010621">
    <property type="entry name" value="DUF1214"/>
</dbReference>
<dbReference type="Gene3D" id="2.60.40.1610">
    <property type="entry name" value="Domain of unknown function DUF1254"/>
    <property type="match status" value="1"/>
</dbReference>
<reference evidence="4" key="1">
    <citation type="submission" date="2021-11" db="EMBL/GenBank/DDBJ databases">
        <title>Australian commercial rhizobial inoculants.</title>
        <authorList>
            <person name="Kohlmeier M.G."/>
            <person name="O'Hara G.W."/>
            <person name="Colombi E."/>
            <person name="Ramsay J.P."/>
            <person name="Terpolilli J."/>
        </authorList>
    </citation>
    <scope>NUCLEOTIDE SEQUENCE</scope>
    <source>
        <strain evidence="4">CC829</strain>
        <plasmid evidence="4">pCC829_1</plasmid>
    </source>
</reference>
<geneLocation type="plasmid" evidence="4 5">
    <name>pCC829_1</name>
</geneLocation>
<keyword evidence="5" id="KW-1185">Reference proteome</keyword>
<organism evidence="4 5">
    <name type="scientific">Bradyrhizobium barranii</name>
    <dbReference type="NCBI Taxonomy" id="2992140"/>
    <lineage>
        <taxon>Bacteria</taxon>
        <taxon>Pseudomonadati</taxon>
        <taxon>Pseudomonadota</taxon>
        <taxon>Alphaproteobacteria</taxon>
        <taxon>Hyphomicrobiales</taxon>
        <taxon>Nitrobacteraceae</taxon>
        <taxon>Bradyrhizobium</taxon>
    </lineage>
</organism>
<dbReference type="InterPro" id="IPR037049">
    <property type="entry name" value="DUF1214_C_sf"/>
</dbReference>
<protein>
    <submittedName>
        <fullName evidence="4">DUF1254 domain-containing protein</fullName>
    </submittedName>
</protein>
<dbReference type="PANTHER" id="PTHR36509">
    <property type="entry name" value="BLL3101 PROTEIN"/>
    <property type="match status" value="1"/>
</dbReference>
<sequence>MIATKKMGLMAGALALTLWMPVAKAQTEPKFPAKIPPYIMTPDTVETRIGTLKFFDGQPDPETVKKAYDNLDYVRGVEAFLSGMPAASVYALCEGISGAGVKRNSGIGIMENLMDARSVFLTGNSTTVYVLMCLDLKDGPVVVEVPPGVLGPADDAFFRWVTDVGLTGPDQGKGGKYLFVPPGYAGKLPSTGYFVAKSPTYGNLLFYRAFVKDDNIAAASNGVRAKARIYPLSAANSPPQQAFVDLSGKQFNTVHANTFHFYEEINEVIQHEPGDAFDPEIVGLFASIGIKKGKPFAPDARMKGTLTDAVAVANATARAIGFAPRDERVKFYPDRQWGTGFVGGSYAFLNNGERMLDARTLFHYFATGITPAMAFAKPGSGSAYAFATRDAKGDYLEGGKNYKITLPAPIPVAQFWSFVVYDGQSRSMLETDQKLAGLDSNQKNLKKNADGSVTVWFGPKAPAGQEANWVQTMPGKGWNTLLRLYGPLEPWFNKTWKPGDFELVN</sequence>
<feature type="domain" description="DUF1214" evidence="2">
    <location>
        <begin position="382"/>
        <end position="488"/>
    </location>
</feature>
<dbReference type="RefSeq" id="WP_231145587.1">
    <property type="nucleotide sequence ID" value="NZ_CP088101.1"/>
</dbReference>
<evidence type="ECO:0000313" key="5">
    <source>
        <dbReference type="Proteomes" id="UP001430990"/>
    </source>
</evidence>
<feature type="signal peptide" evidence="1">
    <location>
        <begin position="1"/>
        <end position="25"/>
    </location>
</feature>